<dbReference type="AlphaFoldDB" id="A0A1I7XR70"/>
<accession>A0A1I7XR70</accession>
<dbReference type="Gene3D" id="3.40.30.10">
    <property type="entry name" value="Glutaredoxin"/>
    <property type="match status" value="1"/>
</dbReference>
<evidence type="ECO:0000313" key="2">
    <source>
        <dbReference type="Proteomes" id="UP000095283"/>
    </source>
</evidence>
<feature type="region of interest" description="Disordered" evidence="1">
    <location>
        <begin position="256"/>
        <end position="284"/>
    </location>
</feature>
<proteinExistence type="predicted"/>
<feature type="compositionally biased region" description="Polar residues" evidence="1">
    <location>
        <begin position="256"/>
        <end position="265"/>
    </location>
</feature>
<keyword evidence="2" id="KW-1185">Reference proteome</keyword>
<organism evidence="2 3">
    <name type="scientific">Heterorhabditis bacteriophora</name>
    <name type="common">Entomopathogenic nematode worm</name>
    <dbReference type="NCBI Taxonomy" id="37862"/>
    <lineage>
        <taxon>Eukaryota</taxon>
        <taxon>Metazoa</taxon>
        <taxon>Ecdysozoa</taxon>
        <taxon>Nematoda</taxon>
        <taxon>Chromadorea</taxon>
        <taxon>Rhabditida</taxon>
        <taxon>Rhabditina</taxon>
        <taxon>Rhabditomorpha</taxon>
        <taxon>Strongyloidea</taxon>
        <taxon>Heterorhabditidae</taxon>
        <taxon>Heterorhabditis</taxon>
    </lineage>
</organism>
<protein>
    <submittedName>
        <fullName evidence="3">Glutaredoxin domain-containing protein</fullName>
    </submittedName>
</protein>
<feature type="region of interest" description="Disordered" evidence="1">
    <location>
        <begin position="342"/>
        <end position="367"/>
    </location>
</feature>
<name>A0A1I7XR70_HETBA</name>
<evidence type="ECO:0000313" key="3">
    <source>
        <dbReference type="WBParaSite" id="Hba_20028"/>
    </source>
</evidence>
<dbReference type="Proteomes" id="UP000095283">
    <property type="component" value="Unplaced"/>
</dbReference>
<sequence length="479" mass="53994">MLNVAATATASAYASHAAQFAQQFVAQQTAKASLINTKIDQQNLAKYNQYLDILQKTYGIQLPGELGRKPDSVSIYQQSSYPSTAETSYQNGASSYRNYAGLVKQPGQVQQVDSVVQHAKNGFQPVIQPQVYQSKMPFAGSQANYVSYPVVEIQSQTYVEQPSQQYTQSMPSAYIQQTLDPQGTILSNANTARLQSVYSTIAPQIPSEFSPPGLIQQPQPQNIYSTSDLQQSHKKIAQFLPNKMENQVAYSIATKQQVPQSSPKTAAQDGHNSKPQIYTFQGSHQPDYTTTHRYFSLMFKDELCKLSRSNYKRILLKPQPNTESEFDSYDGYRSPMKIVVPPRPITQYSTPQPTLRTTRPTKPTTPTYTYSTAPTQSYVHINNMRPAENARTTLQSLTQQIRRLPAVLYLDSHSESAKQMENLLRDTYGLPLVSFYVDKIEQTEVVQKHLQQLTAHNGMPYFFICGTFIGSRYLKLLFY</sequence>
<reference evidence="3" key="1">
    <citation type="submission" date="2016-11" db="UniProtKB">
        <authorList>
            <consortium name="WormBaseParasite"/>
        </authorList>
    </citation>
    <scope>IDENTIFICATION</scope>
</reference>
<feature type="compositionally biased region" description="Polar residues" evidence="1">
    <location>
        <begin position="273"/>
        <end position="284"/>
    </location>
</feature>
<dbReference type="WBParaSite" id="Hba_20028">
    <property type="protein sequence ID" value="Hba_20028"/>
    <property type="gene ID" value="Hba_20028"/>
</dbReference>
<feature type="compositionally biased region" description="Low complexity" evidence="1">
    <location>
        <begin position="349"/>
        <end position="367"/>
    </location>
</feature>
<evidence type="ECO:0000256" key="1">
    <source>
        <dbReference type="SAM" id="MobiDB-lite"/>
    </source>
</evidence>